<proteinExistence type="inferred from homology"/>
<feature type="transmembrane region" description="Helical" evidence="8">
    <location>
        <begin position="836"/>
        <end position="856"/>
    </location>
</feature>
<evidence type="ECO:0000256" key="5">
    <source>
        <dbReference type="ARBA" id="ARBA00022989"/>
    </source>
</evidence>
<keyword evidence="3 8" id="KW-0812">Transmembrane</keyword>
<comment type="caution">
    <text evidence="9">The sequence shown here is derived from an EMBL/GenBank/DDBJ whole genome shotgun (WGS) entry which is preliminary data.</text>
</comment>
<dbReference type="AlphaFoldDB" id="A0AAE4VKD7"/>
<evidence type="ECO:0000313" key="10">
    <source>
        <dbReference type="Proteomes" id="UP001289135"/>
    </source>
</evidence>
<feature type="transmembrane region" description="Helical" evidence="8">
    <location>
        <begin position="990"/>
        <end position="1014"/>
    </location>
</feature>
<dbReference type="InterPro" id="IPR007688">
    <property type="entry name" value="Conjugal_tfr_TrbL/VirB6"/>
</dbReference>
<keyword evidence="6 8" id="KW-0472">Membrane</keyword>
<evidence type="ECO:0000256" key="3">
    <source>
        <dbReference type="ARBA" id="ARBA00022692"/>
    </source>
</evidence>
<comment type="similarity">
    <text evidence="2">Belongs to the TrbL/VirB6 family.</text>
</comment>
<keyword evidence="10" id="KW-1185">Reference proteome</keyword>
<organism evidence="9 10">
    <name type="scientific">Lyticum sinuosum</name>
    <dbReference type="NCBI Taxonomy" id="1332059"/>
    <lineage>
        <taxon>Bacteria</taxon>
        <taxon>Pseudomonadati</taxon>
        <taxon>Pseudomonadota</taxon>
        <taxon>Alphaproteobacteria</taxon>
        <taxon>Rickettsiales</taxon>
        <taxon>Lyticum</taxon>
    </lineage>
</organism>
<gene>
    <name evidence="9" type="ORF">Lyticum_00587</name>
</gene>
<evidence type="ECO:0000256" key="8">
    <source>
        <dbReference type="SAM" id="Phobius"/>
    </source>
</evidence>
<dbReference type="GO" id="GO:0005886">
    <property type="term" value="C:plasma membrane"/>
    <property type="evidence" value="ECO:0007669"/>
    <property type="project" value="UniProtKB-SubCell"/>
</dbReference>
<dbReference type="GO" id="GO:0030255">
    <property type="term" value="P:protein secretion by the type IV secretion system"/>
    <property type="evidence" value="ECO:0007669"/>
    <property type="project" value="InterPro"/>
</dbReference>
<evidence type="ECO:0000256" key="7">
    <source>
        <dbReference type="SAM" id="MobiDB-lite"/>
    </source>
</evidence>
<evidence type="ECO:0000256" key="1">
    <source>
        <dbReference type="ARBA" id="ARBA00004651"/>
    </source>
</evidence>
<feature type="transmembrane region" description="Helical" evidence="8">
    <location>
        <begin position="12"/>
        <end position="30"/>
    </location>
</feature>
<dbReference type="RefSeq" id="WP_322498839.1">
    <property type="nucleotide sequence ID" value="NZ_JARGYU010000002.1"/>
</dbReference>
<protein>
    <submittedName>
        <fullName evidence="9">Type IV secretion system protein VirB6</fullName>
    </submittedName>
</protein>
<reference evidence="9" key="1">
    <citation type="submission" date="2023-02" db="EMBL/GenBank/DDBJ databases">
        <title>Host association and intracellularity evolved multiple times independently in the Rickettsiales.</title>
        <authorList>
            <person name="Castelli M."/>
            <person name="Nardi T."/>
            <person name="Gammuto L."/>
            <person name="Bellinzona G."/>
            <person name="Sabaneyeva E."/>
            <person name="Potekhin A."/>
            <person name="Serra V."/>
            <person name="Petroni G."/>
            <person name="Sassera D."/>
        </authorList>
    </citation>
    <scope>NUCLEOTIDE SEQUENCE</scope>
    <source>
        <strain evidence="9">USBL-36I1</strain>
    </source>
</reference>
<evidence type="ECO:0000313" key="9">
    <source>
        <dbReference type="EMBL" id="MDZ5761412.1"/>
    </source>
</evidence>
<evidence type="ECO:0000256" key="6">
    <source>
        <dbReference type="ARBA" id="ARBA00023136"/>
    </source>
</evidence>
<feature type="transmembrane region" description="Helical" evidence="8">
    <location>
        <begin position="1021"/>
        <end position="1040"/>
    </location>
</feature>
<dbReference type="Pfam" id="PF04610">
    <property type="entry name" value="TrbL"/>
    <property type="match status" value="1"/>
</dbReference>
<comment type="subcellular location">
    <subcellularLocation>
        <location evidence="1">Cell membrane</location>
        <topology evidence="1">Multi-pass membrane protein</topology>
    </subcellularLocation>
</comment>
<accession>A0AAE4VKD7</accession>
<keyword evidence="4" id="KW-0732">Signal</keyword>
<feature type="transmembrane region" description="Helical" evidence="8">
    <location>
        <begin position="954"/>
        <end position="978"/>
    </location>
</feature>
<dbReference type="Proteomes" id="UP001289135">
    <property type="component" value="Unassembled WGS sequence"/>
</dbReference>
<dbReference type="EMBL" id="JARGYU010000002">
    <property type="protein sequence ID" value="MDZ5761412.1"/>
    <property type="molecule type" value="Genomic_DNA"/>
</dbReference>
<sequence>MVNILKFNLNKIIICCIISIIGIFIVSTNLSSEVLSVYRECYFNYEGMFSTSKEEDANITTINIGQNIDCKGDCESKCKLNLLQGINRNLNSDQIENLNPLIKSTFIGCMSSCMKGENYIGPAIMSVEVTPSSGIKGQNTVQLQKNGISGIKNKYYYYGPLKQIEGCKRSAKDIPTITDYGSIRGEKTITVKIDFSKKNTVYKCGRKSRIMTPTYPNLSGFTPEVMTSYNASYNMEKYNKAKNSIKPENNINIIDPYFNYPEMTFGILKKKQLKRYNSSGEPRDAVYVHSDLIDKIIANSFDDKLKPSLEWCLDRDFNNCMSNSSKNNSPKLSHPCYSVLSSNEWKTVSSRMLTECKTNPKGYPIGNCRLRELLSGDKDINNINKNPNCYPEWHIYNENPVYTGIDVKNGDKLSISWYGNIFVNISSYIDSNVLSQYKNNINDTNDVKTIRNNIGLPYFENDYDKSIYPIYVDIKSNLVAMGRDYFSSLDLRKDLINSLEDHAGLGNSLNFAQQMFRRILQLSTSIGDISYALENEGNIYVESDSLNIYMSIHEDDPIYRICKSLNLKTKLKKWNGLDGYLYPSGSSPISQEDDEDKDNNIDITTDESNHKNKLENNYYCNDIRDPGLVRVSYSGILSGIPNERTPFSIKPSVFDTDNFLAGGFEVEIYWESSSVNVRSVNIQYAILKKGQNKDHVTWNSLNTFNINNFMFSNTVISHDGSDANLLFRIDPNSINYSNEGTCTINDQSGEYTLEVQTLSEKNSILYNMIKHVLQTLYGKNACVVGESMSENAVVPRVYSATIEQIAKYVKPLLVIFIMVTVISFVMGIVSFNQKEFLMLCIKFSFVVAMTTVASSWELFGEKIANLTVCGSIDLAAKYTPSISVTENIVTLEKQEDPLKIFNELSKEFSLLLSKLVWTKIFALVANGLSCFALAIVIIYSLIKMLILAIKVALMYLMSLINMSILVIIMPLVSVFMLFKTTRHIFDATVKYAIMFTILPAAIFCVFSIFNLVILQLIIATFNYTVCKVCLISLTDISPILKVFGLDREYFCLCHGAKFLFDFHTSENAESFTLYVPTGIASAAIALLSMMYVANAFLDNISSMLYRMIGVGAAQAGDGASGVQGAADSIMRTTLINPKNMNPIQGGGAIFQNIMAKTKTGASYINKKLYERKVRRK</sequence>
<feature type="region of interest" description="Disordered" evidence="7">
    <location>
        <begin position="585"/>
        <end position="607"/>
    </location>
</feature>
<name>A0AAE4VKD7_9RICK</name>
<evidence type="ECO:0000256" key="2">
    <source>
        <dbReference type="ARBA" id="ARBA00007802"/>
    </source>
</evidence>
<evidence type="ECO:0000256" key="4">
    <source>
        <dbReference type="ARBA" id="ARBA00022729"/>
    </source>
</evidence>
<feature type="transmembrane region" description="Helical" evidence="8">
    <location>
        <begin position="920"/>
        <end position="942"/>
    </location>
</feature>
<feature type="transmembrane region" description="Helical" evidence="8">
    <location>
        <begin position="808"/>
        <end position="829"/>
    </location>
</feature>
<feature type="transmembrane region" description="Helical" evidence="8">
    <location>
        <begin position="1073"/>
        <end position="1097"/>
    </location>
</feature>
<keyword evidence="5 8" id="KW-1133">Transmembrane helix</keyword>